<reference evidence="4 5" key="1">
    <citation type="submission" date="2019-10" db="EMBL/GenBank/DDBJ databases">
        <title>A soil myxobacterium in the family Polyangiaceae.</title>
        <authorList>
            <person name="Li Y."/>
            <person name="Wang J."/>
        </authorList>
    </citation>
    <scope>NUCLEOTIDE SEQUENCE [LARGE SCALE GENOMIC DNA]</scope>
    <source>
        <strain evidence="4 5">DSM 14734</strain>
    </source>
</reference>
<protein>
    <submittedName>
        <fullName evidence="4">Response regulator</fullName>
    </submittedName>
</protein>
<dbReference type="OrthoDB" id="9786548at2"/>
<dbReference type="CDD" id="cd00156">
    <property type="entry name" value="REC"/>
    <property type="match status" value="1"/>
</dbReference>
<organism evidence="4 5">
    <name type="scientific">Polyangium spumosum</name>
    <dbReference type="NCBI Taxonomy" id="889282"/>
    <lineage>
        <taxon>Bacteria</taxon>
        <taxon>Pseudomonadati</taxon>
        <taxon>Myxococcota</taxon>
        <taxon>Polyangia</taxon>
        <taxon>Polyangiales</taxon>
        <taxon>Polyangiaceae</taxon>
        <taxon>Polyangium</taxon>
    </lineage>
</organism>
<dbReference type="PANTHER" id="PTHR44591:SF3">
    <property type="entry name" value="RESPONSE REGULATORY DOMAIN-CONTAINING PROTEIN"/>
    <property type="match status" value="1"/>
</dbReference>
<dbReference type="RefSeq" id="WP_153822728.1">
    <property type="nucleotide sequence ID" value="NZ_WJIE01000009.1"/>
</dbReference>
<comment type="caution">
    <text evidence="4">The sequence shown here is derived from an EMBL/GenBank/DDBJ whole genome shotgun (WGS) entry which is preliminary data.</text>
</comment>
<evidence type="ECO:0000313" key="4">
    <source>
        <dbReference type="EMBL" id="MRG95919.1"/>
    </source>
</evidence>
<dbReference type="GO" id="GO:0000160">
    <property type="term" value="P:phosphorelay signal transduction system"/>
    <property type="evidence" value="ECO:0007669"/>
    <property type="project" value="InterPro"/>
</dbReference>
<dbReference type="PANTHER" id="PTHR44591">
    <property type="entry name" value="STRESS RESPONSE REGULATOR PROTEIN 1"/>
    <property type="match status" value="1"/>
</dbReference>
<evidence type="ECO:0000256" key="1">
    <source>
        <dbReference type="ARBA" id="ARBA00022553"/>
    </source>
</evidence>
<dbReference type="SMART" id="SM00448">
    <property type="entry name" value="REC"/>
    <property type="match status" value="1"/>
</dbReference>
<keyword evidence="1 2" id="KW-0597">Phosphoprotein</keyword>
<dbReference type="SUPFAM" id="SSF52172">
    <property type="entry name" value="CheY-like"/>
    <property type="match status" value="1"/>
</dbReference>
<sequence length="148" mass="16139">MARILVVEDSSAFRAFIRAALEETPGLFATSPDDAQGEVEVVEAASGFDALRLLPRGHYDLVITDINMPDINGLELLRFMRDSERHRKVATIIISTQSSEKDRARGLALGADAFLAKPFTVEALQRAITTILQARSSLPPAETSEGSR</sequence>
<name>A0A6N7PVI3_9BACT</name>
<evidence type="ECO:0000313" key="5">
    <source>
        <dbReference type="Proteomes" id="UP000440224"/>
    </source>
</evidence>
<dbReference type="InterPro" id="IPR050595">
    <property type="entry name" value="Bact_response_regulator"/>
</dbReference>
<accession>A0A6N7PVI3</accession>
<dbReference type="PROSITE" id="PS50110">
    <property type="entry name" value="RESPONSE_REGULATORY"/>
    <property type="match status" value="1"/>
</dbReference>
<dbReference type="Pfam" id="PF00072">
    <property type="entry name" value="Response_reg"/>
    <property type="match status" value="1"/>
</dbReference>
<dbReference type="InterPro" id="IPR011006">
    <property type="entry name" value="CheY-like_superfamily"/>
</dbReference>
<gene>
    <name evidence="4" type="ORF">GF068_28955</name>
</gene>
<dbReference type="EMBL" id="WJIE01000009">
    <property type="protein sequence ID" value="MRG95919.1"/>
    <property type="molecule type" value="Genomic_DNA"/>
</dbReference>
<proteinExistence type="predicted"/>
<feature type="domain" description="Response regulatory" evidence="3">
    <location>
        <begin position="3"/>
        <end position="132"/>
    </location>
</feature>
<dbReference type="AlphaFoldDB" id="A0A6N7PVI3"/>
<dbReference type="Gene3D" id="3.40.50.2300">
    <property type="match status" value="1"/>
</dbReference>
<dbReference type="InterPro" id="IPR001789">
    <property type="entry name" value="Sig_transdc_resp-reg_receiver"/>
</dbReference>
<evidence type="ECO:0000256" key="2">
    <source>
        <dbReference type="PROSITE-ProRule" id="PRU00169"/>
    </source>
</evidence>
<dbReference type="Proteomes" id="UP000440224">
    <property type="component" value="Unassembled WGS sequence"/>
</dbReference>
<keyword evidence="5" id="KW-1185">Reference proteome</keyword>
<feature type="modified residue" description="4-aspartylphosphate" evidence="2">
    <location>
        <position position="65"/>
    </location>
</feature>
<evidence type="ECO:0000259" key="3">
    <source>
        <dbReference type="PROSITE" id="PS50110"/>
    </source>
</evidence>